<dbReference type="AlphaFoldDB" id="A0A7J6F4L7"/>
<evidence type="ECO:0000313" key="2">
    <source>
        <dbReference type="Proteomes" id="UP000583929"/>
    </source>
</evidence>
<sequence>MWETITKDLTTEPKNFVVGWNDHFFILKLELHVDMSYMYLNASSPVSSSSSSSYDTPFPFNCDDSSFISDAHLPNEE</sequence>
<comment type="caution">
    <text evidence="1">The sequence shown here is derived from an EMBL/GenBank/DDBJ whole genome shotgun (WGS) entry which is preliminary data.</text>
</comment>
<gene>
    <name evidence="1" type="ORF">G4B88_025558</name>
</gene>
<organism evidence="1 2">
    <name type="scientific">Cannabis sativa</name>
    <name type="common">Hemp</name>
    <name type="synonym">Marijuana</name>
    <dbReference type="NCBI Taxonomy" id="3483"/>
    <lineage>
        <taxon>Eukaryota</taxon>
        <taxon>Viridiplantae</taxon>
        <taxon>Streptophyta</taxon>
        <taxon>Embryophyta</taxon>
        <taxon>Tracheophyta</taxon>
        <taxon>Spermatophyta</taxon>
        <taxon>Magnoliopsida</taxon>
        <taxon>eudicotyledons</taxon>
        <taxon>Gunneridae</taxon>
        <taxon>Pentapetalae</taxon>
        <taxon>rosids</taxon>
        <taxon>fabids</taxon>
        <taxon>Rosales</taxon>
        <taxon>Cannabaceae</taxon>
        <taxon>Cannabis</taxon>
    </lineage>
</organism>
<reference evidence="1 2" key="1">
    <citation type="journal article" date="2020" name="bioRxiv">
        <title>Sequence and annotation of 42 cannabis genomes reveals extensive copy number variation in cannabinoid synthesis and pathogen resistance genes.</title>
        <authorList>
            <person name="Mckernan K.J."/>
            <person name="Helbert Y."/>
            <person name="Kane L.T."/>
            <person name="Ebling H."/>
            <person name="Zhang L."/>
            <person name="Liu B."/>
            <person name="Eaton Z."/>
            <person name="Mclaughlin S."/>
            <person name="Kingan S."/>
            <person name="Baybayan P."/>
            <person name="Concepcion G."/>
            <person name="Jordan M."/>
            <person name="Riva A."/>
            <person name="Barbazuk W."/>
            <person name="Harkins T."/>
        </authorList>
    </citation>
    <scope>NUCLEOTIDE SEQUENCE [LARGE SCALE GENOMIC DNA]</scope>
    <source>
        <strain evidence="2">cv. Jamaican Lion 4</strain>
        <tissue evidence="1">Leaf</tissue>
    </source>
</reference>
<name>A0A7J6F4L7_CANSA</name>
<accession>A0A7J6F4L7</accession>
<protein>
    <submittedName>
        <fullName evidence="1">Uncharacterized protein</fullName>
    </submittedName>
</protein>
<keyword evidence="2" id="KW-1185">Reference proteome</keyword>
<evidence type="ECO:0000313" key="1">
    <source>
        <dbReference type="EMBL" id="KAF4364839.1"/>
    </source>
</evidence>
<proteinExistence type="predicted"/>
<dbReference type="Proteomes" id="UP000583929">
    <property type="component" value="Unassembled WGS sequence"/>
</dbReference>
<dbReference type="EMBL" id="JAATIQ010000279">
    <property type="protein sequence ID" value="KAF4364839.1"/>
    <property type="molecule type" value="Genomic_DNA"/>
</dbReference>